<reference evidence="8 9" key="1">
    <citation type="journal article" date="2016" name="Plant Pathol.">
        <title>Genetic characterization of strains named as Xanthomonas axonopodis pv. dieffenbachiae leads to a taxonomic revision of the X. axonopodis species complex.</title>
        <authorList>
            <person name="Constantin E.C."/>
            <person name="Cleenwerck I."/>
            <person name="Maes M."/>
            <person name="Baeyen S."/>
            <person name="Van Malderghem C."/>
            <person name="De Vos P."/>
            <person name="Cottyn B."/>
        </authorList>
    </citation>
    <scope>NUCLEOTIDE SEQUENCE [LARGE SCALE GENOMIC DNA]</scope>
    <source>
        <strain evidence="8 9">LMG 25940</strain>
    </source>
</reference>
<feature type="region of interest" description="Disordered" evidence="5">
    <location>
        <begin position="20"/>
        <end position="80"/>
    </location>
</feature>
<organism evidence="8 9">
    <name type="scientific">Xanthomonas phaseoli pv. dieffenbachiae</name>
    <dbReference type="NCBI Taxonomy" id="92828"/>
    <lineage>
        <taxon>Bacteria</taxon>
        <taxon>Pseudomonadati</taxon>
        <taxon>Pseudomonadota</taxon>
        <taxon>Gammaproteobacteria</taxon>
        <taxon>Lysobacterales</taxon>
        <taxon>Lysobacteraceae</taxon>
        <taxon>Xanthomonas</taxon>
    </lineage>
</organism>
<evidence type="ECO:0000256" key="3">
    <source>
        <dbReference type="ARBA" id="ARBA00023139"/>
    </source>
</evidence>
<proteinExistence type="predicted"/>
<keyword evidence="2" id="KW-0472">Membrane</keyword>
<evidence type="ECO:0000256" key="4">
    <source>
        <dbReference type="ARBA" id="ARBA00023288"/>
    </source>
</evidence>
<evidence type="ECO:0000259" key="7">
    <source>
        <dbReference type="Pfam" id="PF09864"/>
    </source>
</evidence>
<evidence type="ECO:0000256" key="1">
    <source>
        <dbReference type="ARBA" id="ARBA00022729"/>
    </source>
</evidence>
<keyword evidence="4" id="KW-0449">Lipoprotein</keyword>
<dbReference type="Gene3D" id="2.40.128.200">
    <property type="match status" value="1"/>
</dbReference>
<dbReference type="Proteomes" id="UP000050546">
    <property type="component" value="Unassembled WGS sequence"/>
</dbReference>
<sequence length="165" mass="16565">MHTSSSLMLTGLLAAALAGCSAGSPPSSTQTAKPAQAQPAGLRPDARPLATGTGTGTDASVTGPLPRPARTPPPAAAADPTLAAQTVAWRCGPRMVATRFDAATDALQLTLEGRRLVLLSAQAASGARFADAQGNQFWEHAGEATLSLAGGEAIRCVHETAITIG</sequence>
<feature type="chain" id="PRO_5010704076" description="C-type lysozyme inhibitor domain-containing protein" evidence="6">
    <location>
        <begin position="19"/>
        <end position="165"/>
    </location>
</feature>
<evidence type="ECO:0000256" key="2">
    <source>
        <dbReference type="ARBA" id="ARBA00023136"/>
    </source>
</evidence>
<keyword evidence="3" id="KW-0564">Palmitate</keyword>
<dbReference type="Pfam" id="PF09864">
    <property type="entry name" value="MliC"/>
    <property type="match status" value="1"/>
</dbReference>
<feature type="signal peptide" evidence="6">
    <location>
        <begin position="1"/>
        <end position="18"/>
    </location>
</feature>
<dbReference type="AlphaFoldDB" id="A0A1V9H8J8"/>
<dbReference type="EMBL" id="JPYI02000070">
    <property type="protein sequence ID" value="OQP78992.1"/>
    <property type="molecule type" value="Genomic_DNA"/>
</dbReference>
<dbReference type="STRING" id="1437877.GCA_001564415_00263"/>
<evidence type="ECO:0000313" key="8">
    <source>
        <dbReference type="EMBL" id="OQP78992.1"/>
    </source>
</evidence>
<dbReference type="InterPro" id="IPR036328">
    <property type="entry name" value="MliC_sf"/>
</dbReference>
<dbReference type="SUPFAM" id="SSF141488">
    <property type="entry name" value="YdhA-like"/>
    <property type="match status" value="1"/>
</dbReference>
<dbReference type="InterPro" id="IPR018660">
    <property type="entry name" value="MliC"/>
</dbReference>
<evidence type="ECO:0000256" key="5">
    <source>
        <dbReference type="SAM" id="MobiDB-lite"/>
    </source>
</evidence>
<protein>
    <recommendedName>
        <fullName evidence="7">C-type lysozyme inhibitor domain-containing protein</fullName>
    </recommendedName>
</protein>
<name>A0A1V9H8J8_9XANT</name>
<gene>
    <name evidence="8" type="ORF">IM53_010510</name>
</gene>
<dbReference type="RefSeq" id="WP_057679304.1">
    <property type="nucleotide sequence ID" value="NZ_JAGHVR010000007.1"/>
</dbReference>
<keyword evidence="1 6" id="KW-0732">Signal</keyword>
<reference evidence="9" key="2">
    <citation type="journal article" date="2017" name="Plant Pathol.">
        <title>Pathogenicity and virulence gene content of Xanthomonas strains infecting Araceae, formerly known as Xanthomonas axonopodis pv. dieffenbachiae.</title>
        <authorList>
            <person name="Constantin E.C."/>
            <person name="Haegeman A."/>
            <person name="Van Vaerenbergh J."/>
            <person name="Baeyen S."/>
            <person name="Van Malderghem C."/>
            <person name="Maes M."/>
            <person name="Cottyn B."/>
        </authorList>
    </citation>
    <scope>NUCLEOTIDE SEQUENCE [LARGE SCALE GENOMIC DNA]</scope>
    <source>
        <strain evidence="9">LMG 25940</strain>
    </source>
</reference>
<feature type="domain" description="C-type lysozyme inhibitor" evidence="7">
    <location>
        <begin position="89"/>
        <end position="152"/>
    </location>
</feature>
<feature type="compositionally biased region" description="Low complexity" evidence="5">
    <location>
        <begin position="20"/>
        <end position="40"/>
    </location>
</feature>
<evidence type="ECO:0000313" key="9">
    <source>
        <dbReference type="Proteomes" id="UP000050546"/>
    </source>
</evidence>
<accession>A0A1V9H8J8</accession>
<evidence type="ECO:0000256" key="6">
    <source>
        <dbReference type="SAM" id="SignalP"/>
    </source>
</evidence>
<feature type="compositionally biased region" description="Pro residues" evidence="5">
    <location>
        <begin position="65"/>
        <end position="75"/>
    </location>
</feature>
<comment type="caution">
    <text evidence="8">The sequence shown here is derived from an EMBL/GenBank/DDBJ whole genome shotgun (WGS) entry which is preliminary data.</text>
</comment>